<reference evidence="2" key="1">
    <citation type="submission" date="2020-03" db="EMBL/GenBank/DDBJ databases">
        <title>Castanea mollissima Vanexum genome sequencing.</title>
        <authorList>
            <person name="Staton M."/>
        </authorList>
    </citation>
    <scope>NUCLEOTIDE SEQUENCE</scope>
    <source>
        <tissue evidence="2">Leaf</tissue>
    </source>
</reference>
<dbReference type="GO" id="GO:0005524">
    <property type="term" value="F:ATP binding"/>
    <property type="evidence" value="ECO:0007669"/>
    <property type="project" value="InterPro"/>
</dbReference>
<gene>
    <name evidence="2" type="ORF">CMV_026794</name>
</gene>
<dbReference type="GO" id="GO:0004672">
    <property type="term" value="F:protein kinase activity"/>
    <property type="evidence" value="ECO:0007669"/>
    <property type="project" value="InterPro"/>
</dbReference>
<evidence type="ECO:0000259" key="1">
    <source>
        <dbReference type="PROSITE" id="PS50011"/>
    </source>
</evidence>
<dbReference type="GO" id="GO:0016020">
    <property type="term" value="C:membrane"/>
    <property type="evidence" value="ECO:0007669"/>
    <property type="project" value="TreeGrafter"/>
</dbReference>
<dbReference type="SUPFAM" id="SSF56112">
    <property type="entry name" value="Protein kinase-like (PK-like)"/>
    <property type="match status" value="1"/>
</dbReference>
<keyword evidence="3" id="KW-1185">Reference proteome</keyword>
<feature type="domain" description="Protein kinase" evidence="1">
    <location>
        <begin position="1"/>
        <end position="148"/>
    </location>
</feature>
<dbReference type="InterPro" id="IPR011009">
    <property type="entry name" value="Kinase-like_dom_sf"/>
</dbReference>
<accession>A0A8J4QB67</accession>
<dbReference type="Pfam" id="PF07714">
    <property type="entry name" value="PK_Tyr_Ser-Thr"/>
    <property type="match status" value="1"/>
</dbReference>
<proteinExistence type="predicted"/>
<dbReference type="PANTHER" id="PTHR48055">
    <property type="entry name" value="LEUCINE-RICH REPEAT RECEPTOR PROTEIN KINASE EMS1"/>
    <property type="match status" value="1"/>
</dbReference>
<sequence>MLVTSSTSLSQYCLFGTNSPSVRIDYLKAYNHGLASKLQWERCSYLEALTASDNPSKTQTLSIGLRGSIGYIPPEYGMGGEISTLGDIFSYGILLLEMFTGKKPIDEMFIDEGKQKKNELVYTYAASAIVIAIHVKGNLDQWFPVICQ</sequence>
<comment type="caution">
    <text evidence="2">The sequence shown here is derived from an EMBL/GenBank/DDBJ whole genome shotgun (WGS) entry which is preliminary data.</text>
</comment>
<protein>
    <recommendedName>
        <fullName evidence="1">Protein kinase domain-containing protein</fullName>
    </recommendedName>
</protein>
<evidence type="ECO:0000313" key="2">
    <source>
        <dbReference type="EMBL" id="KAF3947016.1"/>
    </source>
</evidence>
<organism evidence="2 3">
    <name type="scientific">Castanea mollissima</name>
    <name type="common">Chinese chestnut</name>
    <dbReference type="NCBI Taxonomy" id="60419"/>
    <lineage>
        <taxon>Eukaryota</taxon>
        <taxon>Viridiplantae</taxon>
        <taxon>Streptophyta</taxon>
        <taxon>Embryophyta</taxon>
        <taxon>Tracheophyta</taxon>
        <taxon>Spermatophyta</taxon>
        <taxon>Magnoliopsida</taxon>
        <taxon>eudicotyledons</taxon>
        <taxon>Gunneridae</taxon>
        <taxon>Pentapetalae</taxon>
        <taxon>rosids</taxon>
        <taxon>fabids</taxon>
        <taxon>Fagales</taxon>
        <taxon>Fagaceae</taxon>
        <taxon>Castanea</taxon>
    </lineage>
</organism>
<dbReference type="InterPro" id="IPR000719">
    <property type="entry name" value="Prot_kinase_dom"/>
</dbReference>
<dbReference type="InterPro" id="IPR001245">
    <property type="entry name" value="Ser-Thr/Tyr_kinase_cat_dom"/>
</dbReference>
<dbReference type="AlphaFoldDB" id="A0A8J4QB67"/>
<dbReference type="PROSITE" id="PS50011">
    <property type="entry name" value="PROTEIN_KINASE_DOM"/>
    <property type="match status" value="1"/>
</dbReference>
<dbReference type="InterPro" id="IPR051564">
    <property type="entry name" value="LRR_receptor-like_kinase"/>
</dbReference>
<dbReference type="EMBL" id="JRKL02008283">
    <property type="protein sequence ID" value="KAF3947016.1"/>
    <property type="molecule type" value="Genomic_DNA"/>
</dbReference>
<evidence type="ECO:0000313" key="3">
    <source>
        <dbReference type="Proteomes" id="UP000737018"/>
    </source>
</evidence>
<dbReference type="Proteomes" id="UP000737018">
    <property type="component" value="Unassembled WGS sequence"/>
</dbReference>
<dbReference type="Gene3D" id="1.10.510.10">
    <property type="entry name" value="Transferase(Phosphotransferase) domain 1"/>
    <property type="match status" value="1"/>
</dbReference>
<name>A0A8J4QB67_9ROSI</name>
<dbReference type="OrthoDB" id="1103805at2759"/>
<dbReference type="PANTHER" id="PTHR48055:SF55">
    <property type="entry name" value="PROTEIN KINASE DOMAIN-CONTAINING PROTEIN"/>
    <property type="match status" value="1"/>
</dbReference>